<comment type="caution">
    <text evidence="2">The sequence shown here is derived from an EMBL/GenBank/DDBJ whole genome shotgun (WGS) entry which is preliminary data.</text>
</comment>
<dbReference type="EMBL" id="CATKSN020000135">
    <property type="protein sequence ID" value="CAI9149123.1"/>
    <property type="molecule type" value="Genomic_DNA"/>
</dbReference>
<feature type="region of interest" description="Disordered" evidence="1">
    <location>
        <begin position="22"/>
        <end position="46"/>
    </location>
</feature>
<organism evidence="2 3">
    <name type="scientific">Rangifer tarandus platyrhynchus</name>
    <name type="common">Svalbard reindeer</name>
    <dbReference type="NCBI Taxonomy" id="3082113"/>
    <lineage>
        <taxon>Eukaryota</taxon>
        <taxon>Metazoa</taxon>
        <taxon>Chordata</taxon>
        <taxon>Craniata</taxon>
        <taxon>Vertebrata</taxon>
        <taxon>Euteleostomi</taxon>
        <taxon>Mammalia</taxon>
        <taxon>Eutheria</taxon>
        <taxon>Laurasiatheria</taxon>
        <taxon>Artiodactyla</taxon>
        <taxon>Ruminantia</taxon>
        <taxon>Pecora</taxon>
        <taxon>Cervidae</taxon>
        <taxon>Odocoileinae</taxon>
        <taxon>Rangifer</taxon>
    </lineage>
</organism>
<protein>
    <submittedName>
        <fullName evidence="2">Uncharacterized protein</fullName>
    </submittedName>
</protein>
<sequence>MLGFGAPAAILIRRNNGRRLLLDEAERRRQSSRPPPMAEERQSYESDTTSVHVVSLYMYTGFNRDAVSVLSPGARQCVHDLRSRSWPEVLGAGEQIIIDNFEDFVRGPPPLAYVEPVQRTVPRSAGLDGSAATPAYFPPPPRKSRKEEQLFARRLARVVAGHTV</sequence>
<evidence type="ECO:0000313" key="3">
    <source>
        <dbReference type="Proteomes" id="UP001176941"/>
    </source>
</evidence>
<dbReference type="Proteomes" id="UP001176941">
    <property type="component" value="Unassembled WGS sequence"/>
</dbReference>
<name>A0ABN8XIA0_RANTA</name>
<feature type="region of interest" description="Disordered" evidence="1">
    <location>
        <begin position="124"/>
        <end position="144"/>
    </location>
</feature>
<evidence type="ECO:0000256" key="1">
    <source>
        <dbReference type="SAM" id="MobiDB-lite"/>
    </source>
</evidence>
<keyword evidence="3" id="KW-1185">Reference proteome</keyword>
<proteinExistence type="predicted"/>
<gene>
    <name evidence="2" type="ORF">MRATA1EN1_LOCUS30741</name>
</gene>
<evidence type="ECO:0000313" key="2">
    <source>
        <dbReference type="EMBL" id="CAI9149123.1"/>
    </source>
</evidence>
<reference evidence="2" key="1">
    <citation type="submission" date="2023-04" db="EMBL/GenBank/DDBJ databases">
        <authorList>
            <consortium name="ELIXIR-Norway"/>
        </authorList>
    </citation>
    <scope>NUCLEOTIDE SEQUENCE [LARGE SCALE GENOMIC DNA]</scope>
</reference>
<accession>A0ABN8XIA0</accession>